<organism evidence="2 3">
    <name type="scientific">Malus domestica</name>
    <name type="common">Apple</name>
    <name type="synonym">Pyrus malus</name>
    <dbReference type="NCBI Taxonomy" id="3750"/>
    <lineage>
        <taxon>Eukaryota</taxon>
        <taxon>Viridiplantae</taxon>
        <taxon>Streptophyta</taxon>
        <taxon>Embryophyta</taxon>
        <taxon>Tracheophyta</taxon>
        <taxon>Spermatophyta</taxon>
        <taxon>Magnoliopsida</taxon>
        <taxon>eudicotyledons</taxon>
        <taxon>Gunneridae</taxon>
        <taxon>Pentapetalae</taxon>
        <taxon>rosids</taxon>
        <taxon>fabids</taxon>
        <taxon>Rosales</taxon>
        <taxon>Rosaceae</taxon>
        <taxon>Amygdaloideae</taxon>
        <taxon>Maleae</taxon>
        <taxon>Malus</taxon>
    </lineage>
</organism>
<sequence length="107" mass="12168">MLEKNWPNLNPIYVTYYSLSPTSSLYPPLPTKPMKLSLSLALFPMKSRSKARTRSVARSLRGSGSGSRDRKNPAQLLKLRDEKKEVRVVQDSLCPHGLGKKERRRNS</sequence>
<protein>
    <submittedName>
        <fullName evidence="2">Uncharacterized protein</fullName>
    </submittedName>
</protein>
<dbReference type="EMBL" id="RDQH01000338">
    <property type="protein sequence ID" value="RXH82149.1"/>
    <property type="molecule type" value="Genomic_DNA"/>
</dbReference>
<evidence type="ECO:0000313" key="2">
    <source>
        <dbReference type="EMBL" id="RXH82149.1"/>
    </source>
</evidence>
<comment type="caution">
    <text evidence="2">The sequence shown here is derived from an EMBL/GenBank/DDBJ whole genome shotgun (WGS) entry which is preliminary data.</text>
</comment>
<evidence type="ECO:0000256" key="1">
    <source>
        <dbReference type="SAM" id="MobiDB-lite"/>
    </source>
</evidence>
<accession>A0A498IGG7</accession>
<dbReference type="AlphaFoldDB" id="A0A498IGG7"/>
<name>A0A498IGG7_MALDO</name>
<reference evidence="2 3" key="1">
    <citation type="submission" date="2018-10" db="EMBL/GenBank/DDBJ databases">
        <title>A high-quality apple genome assembly.</title>
        <authorList>
            <person name="Hu J."/>
        </authorList>
    </citation>
    <scope>NUCLEOTIDE SEQUENCE [LARGE SCALE GENOMIC DNA]</scope>
    <source>
        <strain evidence="3">cv. HFTH1</strain>
        <tissue evidence="2">Young leaf</tissue>
    </source>
</reference>
<proteinExistence type="predicted"/>
<evidence type="ECO:0000313" key="3">
    <source>
        <dbReference type="Proteomes" id="UP000290289"/>
    </source>
</evidence>
<feature type="region of interest" description="Disordered" evidence="1">
    <location>
        <begin position="88"/>
        <end position="107"/>
    </location>
</feature>
<feature type="compositionally biased region" description="Basic and acidic residues" evidence="1">
    <location>
        <begin position="67"/>
        <end position="83"/>
    </location>
</feature>
<gene>
    <name evidence="2" type="ORF">DVH24_036490</name>
</gene>
<dbReference type="Proteomes" id="UP000290289">
    <property type="component" value="Chromosome 12"/>
</dbReference>
<keyword evidence="3" id="KW-1185">Reference proteome</keyword>
<feature type="region of interest" description="Disordered" evidence="1">
    <location>
        <begin position="46"/>
        <end position="83"/>
    </location>
</feature>